<dbReference type="GO" id="GO:0005886">
    <property type="term" value="C:plasma membrane"/>
    <property type="evidence" value="ECO:0007669"/>
    <property type="project" value="TreeGrafter"/>
</dbReference>
<dbReference type="PANTHER" id="PTHR11562:SF17">
    <property type="entry name" value="RE54080P-RELATED"/>
    <property type="match status" value="1"/>
</dbReference>
<feature type="transmembrane region" description="Helical" evidence="6">
    <location>
        <begin position="83"/>
        <end position="102"/>
    </location>
</feature>
<protein>
    <submittedName>
        <fullName evidence="8">Cation transporter</fullName>
    </submittedName>
</protein>
<feature type="transmembrane region" description="Helical" evidence="6">
    <location>
        <begin position="178"/>
        <end position="200"/>
    </location>
</feature>
<name>A0AAD0FP81_STEMA</name>
<reference evidence="8 9" key="1">
    <citation type="submission" date="2017-12" db="EMBL/GenBank/DDBJ databases">
        <title>Complete Genome Sequence of Stenotrophomonas maltophilia CSM2.</title>
        <authorList>
            <person name="Castro-Jaimes S."/>
            <person name="Lopez-Leal G."/>
            <person name="Barberena Jonas C."/>
            <person name="Bustos P."/>
            <person name="Perez-Oseguera A."/>
            <person name="Cevallos M.A."/>
        </authorList>
    </citation>
    <scope>NUCLEOTIDE SEQUENCE [LARGE SCALE GENOMIC DNA]</scope>
    <source>
        <strain evidence="8 9">CSM2</strain>
    </source>
</reference>
<dbReference type="Pfam" id="PF01545">
    <property type="entry name" value="Cation_efflux"/>
    <property type="match status" value="1"/>
</dbReference>
<keyword evidence="3" id="KW-0406">Ion transport</keyword>
<feature type="transmembrane region" description="Helical" evidence="6">
    <location>
        <begin position="114"/>
        <end position="135"/>
    </location>
</feature>
<evidence type="ECO:0000256" key="3">
    <source>
        <dbReference type="ARBA" id="ARBA00022906"/>
    </source>
</evidence>
<dbReference type="InterPro" id="IPR058533">
    <property type="entry name" value="Cation_efflux_TM"/>
</dbReference>
<dbReference type="PANTHER" id="PTHR11562">
    <property type="entry name" value="CATION EFFLUX PROTEIN/ ZINC TRANSPORTER"/>
    <property type="match status" value="1"/>
</dbReference>
<accession>A0AAD0FP81</accession>
<keyword evidence="3" id="KW-0813">Transport</keyword>
<proteinExistence type="predicted"/>
<sequence>MDQCCGHKRQELASIALHSAQRRVLVAVLAINLAMFFIEFGAGLAARSSALQADAVDMLGDAIVYGLSLWAVNRGARWEAGAALAKGLLILAFFVFIVFEVAGKLVNGVPPSSTLMLVFGGIALVANLTCLALLWRFRRLNINMKSTFECSRNDVAANLGVLVAAGGVAMTGRGWPDIVVGAVIALLFLRSAVSVMAEAWPAWRAARRQ</sequence>
<dbReference type="Gene3D" id="1.20.1510.10">
    <property type="entry name" value="Cation efflux protein transmembrane domain"/>
    <property type="match status" value="1"/>
</dbReference>
<dbReference type="SUPFAM" id="SSF161111">
    <property type="entry name" value="Cation efflux protein transmembrane domain-like"/>
    <property type="match status" value="1"/>
</dbReference>
<evidence type="ECO:0000256" key="2">
    <source>
        <dbReference type="ARBA" id="ARBA00022692"/>
    </source>
</evidence>
<dbReference type="Proteomes" id="UP000234414">
    <property type="component" value="Chromosome"/>
</dbReference>
<dbReference type="RefSeq" id="WP_101765601.1">
    <property type="nucleotide sequence ID" value="NZ_CP025298.1"/>
</dbReference>
<keyword evidence="3" id="KW-0864">Zinc transport</keyword>
<evidence type="ECO:0000256" key="6">
    <source>
        <dbReference type="SAM" id="Phobius"/>
    </source>
</evidence>
<keyword evidence="3" id="KW-0862">Zinc</keyword>
<dbReference type="InterPro" id="IPR050681">
    <property type="entry name" value="CDF/SLC30A"/>
</dbReference>
<comment type="subcellular location">
    <subcellularLocation>
        <location evidence="1">Membrane</location>
        <topology evidence="1">Multi-pass membrane protein</topology>
    </subcellularLocation>
</comment>
<gene>
    <name evidence="8" type="ORF">SmaCSM2_12375</name>
</gene>
<feature type="domain" description="Cation efflux protein transmembrane" evidence="7">
    <location>
        <begin position="25"/>
        <end position="198"/>
    </location>
</feature>
<keyword evidence="4 6" id="KW-1133">Transmembrane helix</keyword>
<evidence type="ECO:0000313" key="9">
    <source>
        <dbReference type="Proteomes" id="UP000234414"/>
    </source>
</evidence>
<feature type="transmembrane region" description="Helical" evidence="6">
    <location>
        <begin position="155"/>
        <end position="172"/>
    </location>
</feature>
<dbReference type="GO" id="GO:0005385">
    <property type="term" value="F:zinc ion transmembrane transporter activity"/>
    <property type="evidence" value="ECO:0007669"/>
    <property type="project" value="TreeGrafter"/>
</dbReference>
<keyword evidence="5 6" id="KW-0472">Membrane</keyword>
<evidence type="ECO:0000256" key="5">
    <source>
        <dbReference type="ARBA" id="ARBA00023136"/>
    </source>
</evidence>
<evidence type="ECO:0000256" key="4">
    <source>
        <dbReference type="ARBA" id="ARBA00022989"/>
    </source>
</evidence>
<dbReference type="AlphaFoldDB" id="A0AAD0FP81"/>
<evidence type="ECO:0000313" key="8">
    <source>
        <dbReference type="EMBL" id="AUI07928.1"/>
    </source>
</evidence>
<feature type="transmembrane region" description="Helical" evidence="6">
    <location>
        <begin position="24"/>
        <end position="46"/>
    </location>
</feature>
<feature type="transmembrane region" description="Helical" evidence="6">
    <location>
        <begin position="58"/>
        <end position="76"/>
    </location>
</feature>
<keyword evidence="2 6" id="KW-0812">Transmembrane</keyword>
<evidence type="ECO:0000256" key="1">
    <source>
        <dbReference type="ARBA" id="ARBA00004141"/>
    </source>
</evidence>
<organism evidence="8 9">
    <name type="scientific">Stenotrophomonas maltophilia</name>
    <name type="common">Pseudomonas maltophilia</name>
    <name type="synonym">Xanthomonas maltophilia</name>
    <dbReference type="NCBI Taxonomy" id="40324"/>
    <lineage>
        <taxon>Bacteria</taxon>
        <taxon>Pseudomonadati</taxon>
        <taxon>Pseudomonadota</taxon>
        <taxon>Gammaproteobacteria</taxon>
        <taxon>Lysobacterales</taxon>
        <taxon>Lysobacteraceae</taxon>
        <taxon>Stenotrophomonas</taxon>
        <taxon>Stenotrophomonas maltophilia group</taxon>
    </lineage>
</organism>
<evidence type="ECO:0000259" key="7">
    <source>
        <dbReference type="Pfam" id="PF01545"/>
    </source>
</evidence>
<dbReference type="EMBL" id="CP025298">
    <property type="protein sequence ID" value="AUI07928.1"/>
    <property type="molecule type" value="Genomic_DNA"/>
</dbReference>
<dbReference type="InterPro" id="IPR027469">
    <property type="entry name" value="Cation_efflux_TMD_sf"/>
</dbReference>